<dbReference type="EMBL" id="JAAAWP010000002">
    <property type="protein sequence ID" value="NDW20914.1"/>
    <property type="molecule type" value="Genomic_DNA"/>
</dbReference>
<proteinExistence type="inferred from homology"/>
<dbReference type="InterPro" id="IPR001917">
    <property type="entry name" value="Aminotrans_II_pyridoxalP_BS"/>
</dbReference>
<keyword evidence="14" id="KW-0032">Aminotransferase</keyword>
<dbReference type="GO" id="GO:0030170">
    <property type="term" value="F:pyridoxal phosphate binding"/>
    <property type="evidence" value="ECO:0007669"/>
    <property type="project" value="InterPro"/>
</dbReference>
<evidence type="ECO:0000256" key="2">
    <source>
        <dbReference type="ARBA" id="ARBA00004746"/>
    </source>
</evidence>
<comment type="cofactor">
    <cofactor evidence="1 12">
        <name>pyridoxal 5'-phosphate</name>
        <dbReference type="ChEBI" id="CHEBI:597326"/>
    </cofactor>
</comment>
<protein>
    <recommendedName>
        <fullName evidence="5">8-amino-7-oxononanoate synthase</fullName>
        <ecNumber evidence="5">2.3.1.47</ecNumber>
    </recommendedName>
    <alternativeName>
        <fullName evidence="9">7-keto-8-amino-pelargonic acid synthase</fullName>
    </alternativeName>
    <alternativeName>
        <fullName evidence="10">8-amino-7-ketopelargonate synthase</fullName>
    </alternativeName>
</protein>
<dbReference type="CDD" id="cd06454">
    <property type="entry name" value="KBL_like"/>
    <property type="match status" value="1"/>
</dbReference>
<evidence type="ECO:0000313" key="14">
    <source>
        <dbReference type="EMBL" id="NDW20914.1"/>
    </source>
</evidence>
<dbReference type="PANTHER" id="PTHR13693:SF100">
    <property type="entry name" value="8-AMINO-7-OXONONANOATE SYNTHASE"/>
    <property type="match status" value="1"/>
</dbReference>
<dbReference type="PROSITE" id="PS00599">
    <property type="entry name" value="AA_TRANSFER_CLASS_2"/>
    <property type="match status" value="1"/>
</dbReference>
<comment type="catalytic activity">
    <reaction evidence="11">
        <text>6-carboxyhexanoyl-[ACP] + L-alanine + H(+) = (8S)-8-amino-7-oxononanoate + holo-[ACP] + CO2</text>
        <dbReference type="Rhea" id="RHEA:42288"/>
        <dbReference type="Rhea" id="RHEA-COMP:9685"/>
        <dbReference type="Rhea" id="RHEA-COMP:9955"/>
        <dbReference type="ChEBI" id="CHEBI:15378"/>
        <dbReference type="ChEBI" id="CHEBI:16526"/>
        <dbReference type="ChEBI" id="CHEBI:57972"/>
        <dbReference type="ChEBI" id="CHEBI:64479"/>
        <dbReference type="ChEBI" id="CHEBI:78846"/>
        <dbReference type="ChEBI" id="CHEBI:149468"/>
        <dbReference type="EC" id="2.3.1.47"/>
    </reaction>
</comment>
<dbReference type="GO" id="GO:0009102">
    <property type="term" value="P:biotin biosynthetic process"/>
    <property type="evidence" value="ECO:0007669"/>
    <property type="project" value="UniProtKB-KW"/>
</dbReference>
<comment type="pathway">
    <text evidence="2">Cofactor biosynthesis; biotin biosynthesis.</text>
</comment>
<evidence type="ECO:0000256" key="8">
    <source>
        <dbReference type="ARBA" id="ARBA00022898"/>
    </source>
</evidence>
<evidence type="ECO:0000256" key="9">
    <source>
        <dbReference type="ARBA" id="ARBA00032610"/>
    </source>
</evidence>
<comment type="similarity">
    <text evidence="3">Belongs to the class-II pyridoxal-phosphate-dependent aminotransferase family. BioF subfamily.</text>
</comment>
<name>A0A6L9MRS3_9ALTE</name>
<dbReference type="EC" id="2.3.1.47" evidence="5"/>
<keyword evidence="7" id="KW-0093">Biotin biosynthesis</keyword>
<dbReference type="AlphaFoldDB" id="A0A6L9MRS3"/>
<dbReference type="Gene3D" id="3.40.640.10">
    <property type="entry name" value="Type I PLP-dependent aspartate aminotransferase-like (Major domain)"/>
    <property type="match status" value="1"/>
</dbReference>
<gene>
    <name evidence="14" type="ORF">GTW09_05210</name>
</gene>
<dbReference type="GO" id="GO:0008483">
    <property type="term" value="F:transaminase activity"/>
    <property type="evidence" value="ECO:0007669"/>
    <property type="project" value="UniProtKB-KW"/>
</dbReference>
<feature type="domain" description="Aminotransferase class I/classII large" evidence="13">
    <location>
        <begin position="39"/>
        <end position="418"/>
    </location>
</feature>
<evidence type="ECO:0000256" key="1">
    <source>
        <dbReference type="ARBA" id="ARBA00001933"/>
    </source>
</evidence>
<keyword evidence="15" id="KW-1185">Reference proteome</keyword>
<evidence type="ECO:0000259" key="13">
    <source>
        <dbReference type="Pfam" id="PF00155"/>
    </source>
</evidence>
<dbReference type="InterPro" id="IPR050087">
    <property type="entry name" value="AON_synthase_class-II"/>
</dbReference>
<dbReference type="Proteomes" id="UP000478837">
    <property type="component" value="Unassembled WGS sequence"/>
</dbReference>
<dbReference type="InterPro" id="IPR015421">
    <property type="entry name" value="PyrdxlP-dep_Trfase_major"/>
</dbReference>
<evidence type="ECO:0000256" key="4">
    <source>
        <dbReference type="ARBA" id="ARBA00011738"/>
    </source>
</evidence>
<keyword evidence="6 14" id="KW-0808">Transferase</keyword>
<dbReference type="SUPFAM" id="SSF53383">
    <property type="entry name" value="PLP-dependent transferases"/>
    <property type="match status" value="1"/>
</dbReference>
<evidence type="ECO:0000256" key="10">
    <source>
        <dbReference type="ARBA" id="ARBA00033381"/>
    </source>
</evidence>
<evidence type="ECO:0000313" key="15">
    <source>
        <dbReference type="Proteomes" id="UP000478837"/>
    </source>
</evidence>
<keyword evidence="8 12" id="KW-0663">Pyridoxal phosphate</keyword>
<evidence type="ECO:0000256" key="3">
    <source>
        <dbReference type="ARBA" id="ARBA00010008"/>
    </source>
</evidence>
<dbReference type="GO" id="GO:0008710">
    <property type="term" value="F:8-amino-7-oxononanoate synthase activity"/>
    <property type="evidence" value="ECO:0007669"/>
    <property type="project" value="UniProtKB-EC"/>
</dbReference>
<evidence type="ECO:0000256" key="6">
    <source>
        <dbReference type="ARBA" id="ARBA00022679"/>
    </source>
</evidence>
<accession>A0A6L9MRS3</accession>
<dbReference type="InterPro" id="IPR015422">
    <property type="entry name" value="PyrdxlP-dep_Trfase_small"/>
</dbReference>
<dbReference type="Gene3D" id="3.90.1150.10">
    <property type="entry name" value="Aspartate Aminotransferase, domain 1"/>
    <property type="match status" value="1"/>
</dbReference>
<dbReference type="Pfam" id="PF00155">
    <property type="entry name" value="Aminotran_1_2"/>
    <property type="match status" value="1"/>
</dbReference>
<dbReference type="PANTHER" id="PTHR13693">
    <property type="entry name" value="CLASS II AMINOTRANSFERASE/8-AMINO-7-OXONONANOATE SYNTHASE"/>
    <property type="match status" value="1"/>
</dbReference>
<evidence type="ECO:0000256" key="11">
    <source>
        <dbReference type="ARBA" id="ARBA00047715"/>
    </source>
</evidence>
<evidence type="ECO:0000256" key="5">
    <source>
        <dbReference type="ARBA" id="ARBA00013187"/>
    </source>
</evidence>
<comment type="subunit">
    <text evidence="4">Homodimer.</text>
</comment>
<dbReference type="InterPro" id="IPR015424">
    <property type="entry name" value="PyrdxlP-dep_Trfase"/>
</dbReference>
<evidence type="ECO:0000256" key="7">
    <source>
        <dbReference type="ARBA" id="ARBA00022756"/>
    </source>
</evidence>
<reference evidence="14 15" key="1">
    <citation type="submission" date="2020-01" db="EMBL/GenBank/DDBJ databases">
        <title>Genomes of bacteria type strains.</title>
        <authorList>
            <person name="Chen J."/>
            <person name="Zhu S."/>
            <person name="Yang J."/>
        </authorList>
    </citation>
    <scope>NUCLEOTIDE SEQUENCE [LARGE SCALE GENOMIC DNA]</scope>
    <source>
        <strain evidence="14 15">LMG 22958</strain>
    </source>
</reference>
<dbReference type="InterPro" id="IPR004839">
    <property type="entry name" value="Aminotransferase_I/II_large"/>
</dbReference>
<organism evidence="14 15">
    <name type="scientific">Alteromonas hispanica</name>
    <dbReference type="NCBI Taxonomy" id="315421"/>
    <lineage>
        <taxon>Bacteria</taxon>
        <taxon>Pseudomonadati</taxon>
        <taxon>Pseudomonadota</taxon>
        <taxon>Gammaproteobacteria</taxon>
        <taxon>Alteromonadales</taxon>
        <taxon>Alteromonadaceae</taxon>
        <taxon>Alteromonas/Salinimonas group</taxon>
        <taxon>Alteromonas</taxon>
    </lineage>
</organism>
<sequence length="426" mass="45733">MAFTWLDDALSQRAQAGLLRERVCQQYEKDNIICINGEHYLNFSSNDYLGMRQHEGLLQSWVEGLAQFGGGSGASPLVTGHSQAHLALEATLADGLNREAALLFSSGFAANQAVCMALFGSAAPNKTSGQPACIFADKLMHASFLEGAMSLGDSVSLRRFRHNSVEHLDSLLKRQNASEQDILVASEGVFSMDGDTAPAAEIADIAQRHNAWFMLDDAHGMGVMGENGFGTVEALKLSQQQAPIVMGTFGKAIGTGGAFIAGSQTLIDFLVNFSKHYVYSTAMPPAQAVATLYSLTHIGSDNARRDSLSANIEHFRDRFAQQFGEYNKPSPESGSANDVNLTDTLTGSLSLVSSQSAIQPIIVGCPKKAVKLSEELKKRGIWVSAIRQPTVPKNQDRLRVTLTATHTAQDIEVLIDALALSAEAIS</sequence>
<dbReference type="RefSeq" id="WP_163110591.1">
    <property type="nucleotide sequence ID" value="NZ_JAAAWP010000002.1"/>
</dbReference>
<comment type="caution">
    <text evidence="14">The sequence shown here is derived from an EMBL/GenBank/DDBJ whole genome shotgun (WGS) entry which is preliminary data.</text>
</comment>
<evidence type="ECO:0000256" key="12">
    <source>
        <dbReference type="RuleBase" id="RU003693"/>
    </source>
</evidence>